<name>A0AB74FDM3_9MYCO</name>
<comment type="caution">
    <text evidence="4">The sequence shown here is derived from an EMBL/GenBank/DDBJ whole genome shotgun (WGS) entry which is preliminary data.</text>
</comment>
<feature type="compositionally biased region" description="Polar residues" evidence="1">
    <location>
        <begin position="65"/>
        <end position="75"/>
    </location>
</feature>
<keyword evidence="2" id="KW-1133">Transmembrane helix</keyword>
<gene>
    <name evidence="4" type="ORF">SAMEA2152244_02795</name>
</gene>
<dbReference type="Proteomes" id="UP000184831">
    <property type="component" value="Unassembled WGS sequence"/>
</dbReference>
<reference evidence="4 5" key="1">
    <citation type="submission" date="2016-11" db="EMBL/GenBank/DDBJ databases">
        <authorList>
            <consortium name="Pathogen Informatics"/>
        </authorList>
    </citation>
    <scope>NUCLEOTIDE SEQUENCE [LARGE SCALE GENOMIC DNA]</scope>
    <source>
        <strain evidence="4 5">696</strain>
    </source>
</reference>
<protein>
    <submittedName>
        <fullName evidence="4">Protein of uncharacterized function (DUF2510)</fullName>
    </submittedName>
</protein>
<dbReference type="EMBL" id="FSQE01000004">
    <property type="protein sequence ID" value="SIM96274.1"/>
    <property type="molecule type" value="Genomic_DNA"/>
</dbReference>
<evidence type="ECO:0000259" key="3">
    <source>
        <dbReference type="Pfam" id="PF10708"/>
    </source>
</evidence>
<feature type="region of interest" description="Disordered" evidence="1">
    <location>
        <begin position="61"/>
        <end position="107"/>
    </location>
</feature>
<accession>A0AB74FDM3</accession>
<keyword evidence="2" id="KW-0472">Membrane</keyword>
<dbReference type="AlphaFoldDB" id="A0AB74FDM3"/>
<sequence>MSMPGWYPDPSGAPGLRYFDGARWTDQLMRSPNKKETPKWPWIVGAVAVLFLIGLIGGQDRKDTQPSTHTGTATKASAPALVEPARPVEPQKPKPPEGVSFRTESGSSGEVVFGSFRISDAVFMGLTRRGAQNKTIEALKYAHSEYPNATKVFIQGTFPTKDAYGNSNQDTIVLNVGYEKVTLDRINFNGVDTGKIWDIRDSGTVHPELAG</sequence>
<dbReference type="InterPro" id="IPR018929">
    <property type="entry name" value="DUF2510"/>
</dbReference>
<evidence type="ECO:0000256" key="1">
    <source>
        <dbReference type="SAM" id="MobiDB-lite"/>
    </source>
</evidence>
<keyword evidence="2" id="KW-0812">Transmembrane</keyword>
<evidence type="ECO:0000256" key="2">
    <source>
        <dbReference type="SAM" id="Phobius"/>
    </source>
</evidence>
<organism evidence="4 5">
    <name type="scientific">Mycobacteroides abscessus subsp. abscessus</name>
    <dbReference type="NCBI Taxonomy" id="1185650"/>
    <lineage>
        <taxon>Bacteria</taxon>
        <taxon>Bacillati</taxon>
        <taxon>Actinomycetota</taxon>
        <taxon>Actinomycetes</taxon>
        <taxon>Mycobacteriales</taxon>
        <taxon>Mycobacteriaceae</taxon>
        <taxon>Mycobacteroides</taxon>
        <taxon>Mycobacteroides abscessus</taxon>
    </lineage>
</organism>
<evidence type="ECO:0000313" key="4">
    <source>
        <dbReference type="EMBL" id="SIM96274.1"/>
    </source>
</evidence>
<proteinExistence type="predicted"/>
<feature type="domain" description="DUF2510" evidence="3">
    <location>
        <begin position="4"/>
        <end position="34"/>
    </location>
</feature>
<evidence type="ECO:0000313" key="5">
    <source>
        <dbReference type="Proteomes" id="UP000184831"/>
    </source>
</evidence>
<feature type="transmembrane region" description="Helical" evidence="2">
    <location>
        <begin position="40"/>
        <end position="58"/>
    </location>
</feature>
<dbReference type="Pfam" id="PF10708">
    <property type="entry name" value="DUF2510"/>
    <property type="match status" value="1"/>
</dbReference>